<dbReference type="PANTHER" id="PTHR43671">
    <property type="entry name" value="SERINE/THREONINE-PROTEIN KINASE NEK"/>
    <property type="match status" value="1"/>
</dbReference>
<dbReference type="EC" id="2.7.11.1" evidence="1"/>
<dbReference type="InterPro" id="IPR000719">
    <property type="entry name" value="Prot_kinase_dom"/>
</dbReference>
<feature type="region of interest" description="Disordered" evidence="9">
    <location>
        <begin position="538"/>
        <end position="620"/>
    </location>
</feature>
<proteinExistence type="predicted"/>
<evidence type="ECO:0000256" key="8">
    <source>
        <dbReference type="ARBA" id="ARBA00048679"/>
    </source>
</evidence>
<evidence type="ECO:0000256" key="6">
    <source>
        <dbReference type="ARBA" id="ARBA00022840"/>
    </source>
</evidence>
<dbReference type="Pfam" id="PF00069">
    <property type="entry name" value="Pkinase"/>
    <property type="match status" value="1"/>
</dbReference>
<evidence type="ECO:0000256" key="1">
    <source>
        <dbReference type="ARBA" id="ARBA00012513"/>
    </source>
</evidence>
<evidence type="ECO:0000313" key="12">
    <source>
        <dbReference type="Proteomes" id="UP000630445"/>
    </source>
</evidence>
<dbReference type="InterPro" id="IPR008271">
    <property type="entry name" value="Ser/Thr_kinase_AS"/>
</dbReference>
<keyword evidence="4" id="KW-0547">Nucleotide-binding</keyword>
<feature type="compositionally biased region" description="Low complexity" evidence="9">
    <location>
        <begin position="583"/>
        <end position="602"/>
    </location>
</feature>
<evidence type="ECO:0000256" key="7">
    <source>
        <dbReference type="ARBA" id="ARBA00047899"/>
    </source>
</evidence>
<name>A0A8H6PAN4_9EURO</name>
<comment type="caution">
    <text evidence="11">The sequence shown here is derived from an EMBL/GenBank/DDBJ whole genome shotgun (WGS) entry which is preliminary data.</text>
</comment>
<keyword evidence="2" id="KW-0723">Serine/threonine-protein kinase</keyword>
<dbReference type="AlphaFoldDB" id="A0A8H6PAN4"/>
<dbReference type="PROSITE" id="PS50011">
    <property type="entry name" value="PROTEIN_KINASE_DOM"/>
    <property type="match status" value="1"/>
</dbReference>
<evidence type="ECO:0000256" key="2">
    <source>
        <dbReference type="ARBA" id="ARBA00022527"/>
    </source>
</evidence>
<comment type="catalytic activity">
    <reaction evidence="8">
        <text>L-seryl-[protein] + ATP = O-phospho-L-seryl-[protein] + ADP + H(+)</text>
        <dbReference type="Rhea" id="RHEA:17989"/>
        <dbReference type="Rhea" id="RHEA-COMP:9863"/>
        <dbReference type="Rhea" id="RHEA-COMP:11604"/>
        <dbReference type="ChEBI" id="CHEBI:15378"/>
        <dbReference type="ChEBI" id="CHEBI:29999"/>
        <dbReference type="ChEBI" id="CHEBI:30616"/>
        <dbReference type="ChEBI" id="CHEBI:83421"/>
        <dbReference type="ChEBI" id="CHEBI:456216"/>
        <dbReference type="EC" id="2.7.11.1"/>
    </reaction>
</comment>
<dbReference type="InterPro" id="IPR050660">
    <property type="entry name" value="NEK_Ser/Thr_kinase"/>
</dbReference>
<gene>
    <name evidence="11" type="ORF">CNMCM5793_001030</name>
</gene>
<organism evidence="11 12">
    <name type="scientific">Aspergillus hiratsukae</name>
    <dbReference type="NCBI Taxonomy" id="1194566"/>
    <lineage>
        <taxon>Eukaryota</taxon>
        <taxon>Fungi</taxon>
        <taxon>Dikarya</taxon>
        <taxon>Ascomycota</taxon>
        <taxon>Pezizomycotina</taxon>
        <taxon>Eurotiomycetes</taxon>
        <taxon>Eurotiomycetidae</taxon>
        <taxon>Eurotiales</taxon>
        <taxon>Aspergillaceae</taxon>
        <taxon>Aspergillus</taxon>
        <taxon>Aspergillus subgen. Fumigati</taxon>
    </lineage>
</organism>
<feature type="compositionally biased region" description="Low complexity" evidence="9">
    <location>
        <begin position="558"/>
        <end position="567"/>
    </location>
</feature>
<dbReference type="PROSITE" id="PS00108">
    <property type="entry name" value="PROTEIN_KINASE_ST"/>
    <property type="match status" value="1"/>
</dbReference>
<evidence type="ECO:0000256" key="9">
    <source>
        <dbReference type="SAM" id="MobiDB-lite"/>
    </source>
</evidence>
<keyword evidence="5" id="KW-0418">Kinase</keyword>
<evidence type="ECO:0000256" key="4">
    <source>
        <dbReference type="ARBA" id="ARBA00022741"/>
    </source>
</evidence>
<accession>A0A8H6PAN4</accession>
<feature type="compositionally biased region" description="Pro residues" evidence="9">
    <location>
        <begin position="568"/>
        <end position="582"/>
    </location>
</feature>
<dbReference type="GO" id="GO:0005634">
    <property type="term" value="C:nucleus"/>
    <property type="evidence" value="ECO:0007669"/>
    <property type="project" value="TreeGrafter"/>
</dbReference>
<dbReference type="GO" id="GO:0005524">
    <property type="term" value="F:ATP binding"/>
    <property type="evidence" value="ECO:0007669"/>
    <property type="project" value="UniProtKB-KW"/>
</dbReference>
<dbReference type="EMBL" id="JACBAD010002002">
    <property type="protein sequence ID" value="KAF7122919.1"/>
    <property type="molecule type" value="Genomic_DNA"/>
</dbReference>
<keyword evidence="6" id="KW-0067">ATP-binding</keyword>
<dbReference type="Proteomes" id="UP000630445">
    <property type="component" value="Unassembled WGS sequence"/>
</dbReference>
<dbReference type="InterPro" id="IPR011009">
    <property type="entry name" value="Kinase-like_dom_sf"/>
</dbReference>
<evidence type="ECO:0000313" key="11">
    <source>
        <dbReference type="EMBL" id="KAF7122919.1"/>
    </source>
</evidence>
<comment type="catalytic activity">
    <reaction evidence="7">
        <text>L-threonyl-[protein] + ATP = O-phospho-L-threonyl-[protein] + ADP + H(+)</text>
        <dbReference type="Rhea" id="RHEA:46608"/>
        <dbReference type="Rhea" id="RHEA-COMP:11060"/>
        <dbReference type="Rhea" id="RHEA-COMP:11605"/>
        <dbReference type="ChEBI" id="CHEBI:15378"/>
        <dbReference type="ChEBI" id="CHEBI:30013"/>
        <dbReference type="ChEBI" id="CHEBI:30616"/>
        <dbReference type="ChEBI" id="CHEBI:61977"/>
        <dbReference type="ChEBI" id="CHEBI:456216"/>
        <dbReference type="EC" id="2.7.11.1"/>
    </reaction>
</comment>
<protein>
    <recommendedName>
        <fullName evidence="1">non-specific serine/threonine protein kinase</fullName>
        <ecNumber evidence="1">2.7.11.1</ecNumber>
    </recommendedName>
</protein>
<reference evidence="11" key="1">
    <citation type="submission" date="2020-06" db="EMBL/GenBank/DDBJ databases">
        <title>Draft genome sequences of strains closely related to Aspergillus parafelis and Aspergillus hiratsukae.</title>
        <authorList>
            <person name="Dos Santos R.A.C."/>
            <person name="Rivero-Menendez O."/>
            <person name="Steenwyk J.L."/>
            <person name="Mead M.E."/>
            <person name="Goldman G.H."/>
            <person name="Alastruey-Izquierdo A."/>
            <person name="Rokas A."/>
        </authorList>
    </citation>
    <scope>NUCLEOTIDE SEQUENCE</scope>
    <source>
        <strain evidence="11">CNM-CM5793</strain>
    </source>
</reference>
<dbReference type="OrthoDB" id="5986190at2759"/>
<evidence type="ECO:0000256" key="5">
    <source>
        <dbReference type="ARBA" id="ARBA00022777"/>
    </source>
</evidence>
<dbReference type="SUPFAM" id="SSF82171">
    <property type="entry name" value="DPP6 N-terminal domain-like"/>
    <property type="match status" value="1"/>
</dbReference>
<dbReference type="SMART" id="SM00220">
    <property type="entry name" value="S_TKc"/>
    <property type="match status" value="1"/>
</dbReference>
<feature type="compositionally biased region" description="Basic and acidic residues" evidence="9">
    <location>
        <begin position="541"/>
        <end position="552"/>
    </location>
</feature>
<evidence type="ECO:0000259" key="10">
    <source>
        <dbReference type="PROSITE" id="PS50011"/>
    </source>
</evidence>
<keyword evidence="3" id="KW-0808">Transferase</keyword>
<evidence type="ECO:0000256" key="3">
    <source>
        <dbReference type="ARBA" id="ARBA00022679"/>
    </source>
</evidence>
<dbReference type="Gene3D" id="1.10.510.10">
    <property type="entry name" value="Transferase(Phosphotransferase) domain 1"/>
    <property type="match status" value="1"/>
</dbReference>
<dbReference type="GO" id="GO:0004674">
    <property type="term" value="F:protein serine/threonine kinase activity"/>
    <property type="evidence" value="ECO:0007669"/>
    <property type="project" value="UniProtKB-KW"/>
</dbReference>
<dbReference type="PANTHER" id="PTHR43671:SF98">
    <property type="entry name" value="SERINE_THREONINE-PROTEIN KINASE NEK11"/>
    <property type="match status" value="1"/>
</dbReference>
<sequence>MADQQSWRTSMFRRTTAEIISDLKSITKLSDEPARSFICKHDLEKLWQDKERIRRLLPAATKDSVIALVQKELFVILSILVLIGAISQHSDILEKLLRDDHTPRYKDDQIPLSLVRIAEFLEPPHESLFHEKQYLFCPFIIDCNQVDQVRDVKPDLRLPFEKQAELGLGSFGQVDLIKIAPRCFRESEGAEYPEVRTFVSFRAKTFVSKALQGHLVACKKFHVPRKSYNEFENLQILKESLTKQDRIMQHLATFRHGNDFYILFPYAEHRDLSLFLHAGRSAENKEEYNFQKEFPGLDVASSDPTEVSKLLLRQCWALANAIKWLHSGIAIESSTAKEVFCAHMDLKPENILIRHDRNSKVGKWMISDFGISMTPEQEQKNAKFFTVGDVYVHLTDSSRLTGSSRPGRAEGSYQAPEATSKKGFEVGRGGDIWSFGCIFTEVLAWAIDRDAAVIDFAGLRSQTGGNDCFFHAEHLSTGLSPASFRLKGSVNQWLDEKITDGAQQNIVVPCWARAIKAILIVDPNQRPDASTLEARVKHVKDHSENPRNHIENDCPLGSSSSSSVESTYPPPLLPTPLTPPPSIVSSPLSQLLTTSPTSPLSLFPAQSTRDPFSAPVKHSKHDKLMPGRVKAFAVSQAEKNGKTPAAYLSEENLHVFELDVRTLDYKPMQDPISLRRREWKLENTGVAINGSHIAFWGYSPPKGTKLMFLRTLADAQLHLSDPQYDNDLLSVAVSTEGVFALVHEHEIILRQGSANPIKLTLPQGIAQTFTHATFNNDGKLLFAWAHGNKRQSVYAWRSNPVDSSGRPHFANHYSKREGNHKTRIIPYNSENKCIIVTPEDGEWAAVSLNENQSVASAHLQSQRLKKLVSGYIFPDQSLIGLWSHTVHSDEISCGSVTTLRALKDNGEETYDDERTGQIYSRYKRYYLDRCTIGNVISLEIFQLARDQLELLGYIT</sequence>
<dbReference type="SUPFAM" id="SSF56112">
    <property type="entry name" value="Protein kinase-like (PK-like)"/>
    <property type="match status" value="1"/>
</dbReference>
<feature type="domain" description="Protein kinase" evidence="10">
    <location>
        <begin position="160"/>
        <end position="541"/>
    </location>
</feature>
<keyword evidence="12" id="KW-1185">Reference proteome</keyword>